<evidence type="ECO:0000313" key="3">
    <source>
        <dbReference type="Proteomes" id="UP000319342"/>
    </source>
</evidence>
<keyword evidence="3" id="KW-1185">Reference proteome</keyword>
<evidence type="ECO:0000313" key="2">
    <source>
        <dbReference type="EMBL" id="QDU85165.1"/>
    </source>
</evidence>
<dbReference type="AlphaFoldDB" id="A0A518D166"/>
<dbReference type="EMBL" id="CP036290">
    <property type="protein sequence ID" value="QDU85165.1"/>
    <property type="molecule type" value="Genomic_DNA"/>
</dbReference>
<feature type="domain" description="NIL" evidence="1">
    <location>
        <begin position="9"/>
        <end position="73"/>
    </location>
</feature>
<dbReference type="Proteomes" id="UP000319342">
    <property type="component" value="Chromosome"/>
</dbReference>
<name>A0A518D166_9BACT</name>
<dbReference type="RefSeq" id="WP_419185825.1">
    <property type="nucleotide sequence ID" value="NZ_CP036290.1"/>
</dbReference>
<protein>
    <submittedName>
        <fullName evidence="2">NIL domain protein</fullName>
    </submittedName>
</protein>
<proteinExistence type="predicted"/>
<reference evidence="2 3" key="1">
    <citation type="submission" date="2019-02" db="EMBL/GenBank/DDBJ databases">
        <title>Deep-cultivation of Planctomycetes and their phenomic and genomic characterization uncovers novel biology.</title>
        <authorList>
            <person name="Wiegand S."/>
            <person name="Jogler M."/>
            <person name="Boedeker C."/>
            <person name="Pinto D."/>
            <person name="Vollmers J."/>
            <person name="Rivas-Marin E."/>
            <person name="Kohn T."/>
            <person name="Peeters S.H."/>
            <person name="Heuer A."/>
            <person name="Rast P."/>
            <person name="Oberbeckmann S."/>
            <person name="Bunk B."/>
            <person name="Jeske O."/>
            <person name="Meyerdierks A."/>
            <person name="Storesund J.E."/>
            <person name="Kallscheuer N."/>
            <person name="Luecker S."/>
            <person name="Lage O.M."/>
            <person name="Pohl T."/>
            <person name="Merkel B.J."/>
            <person name="Hornburger P."/>
            <person name="Mueller R.-W."/>
            <person name="Bruemmer F."/>
            <person name="Labrenz M."/>
            <person name="Spormann A.M."/>
            <person name="Op den Camp H."/>
            <person name="Overmann J."/>
            <person name="Amann R."/>
            <person name="Jetten M.S.M."/>
            <person name="Mascher T."/>
            <person name="Medema M.H."/>
            <person name="Devos D.P."/>
            <person name="Kaster A.-K."/>
            <person name="Ovreas L."/>
            <person name="Rohde M."/>
            <person name="Galperin M.Y."/>
            <person name="Jogler C."/>
        </authorList>
    </citation>
    <scope>NUCLEOTIDE SEQUENCE [LARGE SCALE GENOMIC DNA]</scope>
    <source>
        <strain evidence="2 3">Pla163</strain>
    </source>
</reference>
<dbReference type="Pfam" id="PF09383">
    <property type="entry name" value="NIL"/>
    <property type="match status" value="1"/>
</dbReference>
<gene>
    <name evidence="2" type="ORF">Pla163_22910</name>
</gene>
<dbReference type="InterPro" id="IPR018449">
    <property type="entry name" value="NIL_domain"/>
</dbReference>
<dbReference type="SUPFAM" id="SSF55021">
    <property type="entry name" value="ACT-like"/>
    <property type="match status" value="1"/>
</dbReference>
<dbReference type="InterPro" id="IPR045865">
    <property type="entry name" value="ACT-like_dom_sf"/>
</dbReference>
<dbReference type="Gene3D" id="3.30.70.260">
    <property type="match status" value="1"/>
</dbReference>
<sequence length="86" mass="9711">MTVRKFFCTFPQELITEPIISHTLNAEFDVVPNIRAASITEHIALVAIDIEGDGDRIDLAVQFMRDRGVKVEELSDGEKPRMDLPK</sequence>
<accession>A0A518D166</accession>
<organism evidence="2 3">
    <name type="scientific">Rohdeia mirabilis</name>
    <dbReference type="NCBI Taxonomy" id="2528008"/>
    <lineage>
        <taxon>Bacteria</taxon>
        <taxon>Pseudomonadati</taxon>
        <taxon>Planctomycetota</taxon>
        <taxon>Planctomycetia</taxon>
        <taxon>Planctomycetia incertae sedis</taxon>
        <taxon>Rohdeia</taxon>
    </lineage>
</organism>
<evidence type="ECO:0000259" key="1">
    <source>
        <dbReference type="Pfam" id="PF09383"/>
    </source>
</evidence>